<sequence>MAPALLLSCVLILLLCHVAQAQPQSAATPMSGAAPSDPLPPALRAKLDNVSLLVDNYIDLNYGFCIKSAAEEKPLTFDFNQDAQSILACDIEGRLGDRLCSDGELRSYFATDPRRSPPENVNCNADSYLVACNPGFASSLDAASATRNFTVPPKYPQDIPRRIDDYAPCCPGFFCPKGLACMIPCPIGAYCPSPGFLTEGSYTTCDPYEYSPPSKAIGCGGADTWGIAGQGDQIFCPEASYCPSPTEIRTCDAGRYCRKGSSASRRCSPFVTCDQGTGNQDLHFIGVAIIVILFLVLIVIYKCTDGLIKLHGKERQRRRLLASRALHKVASTALELSSGGSEKRRPVNTWQKVVTSSADTTASLLEQPGSPPTAEVRNEEDGYSPPEPSSPLRKASDPATRSIAIQLASGSPRAVAASPKAGASLALVSPVGDGDQSDEDESAASTLRSPWRKLPKGLPPEDYQYVFEQLAAQKRRDGEAQEPAAGASPAELAAQAASVSGRVPPIELDIRRLGLRLKKSGKMILQDVTARLRPGRVTAVMGPSGAGKTSFLTAVAGKETRCTVTGTVLINGREGSIQSYRKIVGFVPQDDIVHGNLTVAENLSFSASYRLPVGMARRNRVFAVERAIWALGLESIRDARVGTVEQRGISGGQRKRVNVGLEMVAEPSLLILDEPTSGLDSTSSRLVVQALRREAARGVNVGVVLHQPNYTLFRMFDDVMFLAKGGRVCYFGPVPHVEAYFDRLGFHVPDRTNPPDHYMDVLEGVIKPESSTSCTHEDLPRLWAERKSAPAEDSDLPISRSGSGLSESGMRNRKAERPNGTADRLNGTLDRPGGKADRRTGTADRAEEASSSGSEWNGDASDEIIILPEDTSLARVFLLKCSRKARRWARARQEELWEACHPAADYSGRRTPGFLRQYIVILKRTARQKFREPRVALQDYIILLITGAALGFLSTTNDDQMGGFSAHSNSILAVGLLCMIAALRTFSQDQLNYFREAASGINKTSYFLAKDAVDLVHVLLKPLFYLSLFYFFNNPRSTFEANYGITVAIAYCTTGVAYIFAIAMQPAAAQLSSAVFALVSVLLGSRRRPRSVVIRALYDLTYARWALEGYVVANAERYAGVWLLTRCAVLARMEYDLSNYVRCVFMLFLYGFLARCGALFCLHICHREKQR</sequence>
<dbReference type="OrthoDB" id="66620at2759"/>
<feature type="transmembrane region" description="Helical" evidence="10">
    <location>
        <begin position="1144"/>
        <end position="1165"/>
    </location>
</feature>
<keyword evidence="11" id="KW-0732">Signal</keyword>
<keyword evidence="3" id="KW-0813">Transport</keyword>
<feature type="region of interest" description="Disordered" evidence="9">
    <location>
        <begin position="427"/>
        <end position="458"/>
    </location>
</feature>
<feature type="region of interest" description="Disordered" evidence="9">
    <location>
        <begin position="474"/>
        <end position="498"/>
    </location>
</feature>
<dbReference type="GO" id="GO:0016020">
    <property type="term" value="C:membrane"/>
    <property type="evidence" value="ECO:0000318"/>
    <property type="project" value="GO_Central"/>
</dbReference>
<dbReference type="InterPro" id="IPR003439">
    <property type="entry name" value="ABC_transporter-like_ATP-bd"/>
</dbReference>
<dbReference type="SMART" id="SM00382">
    <property type="entry name" value="AAA"/>
    <property type="match status" value="1"/>
</dbReference>
<feature type="transmembrane region" description="Helical" evidence="10">
    <location>
        <begin position="966"/>
        <end position="986"/>
    </location>
</feature>
<evidence type="ECO:0000313" key="14">
    <source>
        <dbReference type="Proteomes" id="UP000054558"/>
    </source>
</evidence>
<evidence type="ECO:0000259" key="12">
    <source>
        <dbReference type="PROSITE" id="PS50893"/>
    </source>
</evidence>
<dbReference type="OMA" id="AFFCMIT"/>
<evidence type="ECO:0000256" key="4">
    <source>
        <dbReference type="ARBA" id="ARBA00022692"/>
    </source>
</evidence>
<comment type="similarity">
    <text evidence="2">Belongs to the ABC transporter superfamily. ABCG family. Eye pigment precursor importer (TC 3.A.1.204) subfamily.</text>
</comment>
<dbReference type="GO" id="GO:0140359">
    <property type="term" value="F:ABC-type transporter activity"/>
    <property type="evidence" value="ECO:0007669"/>
    <property type="project" value="InterPro"/>
</dbReference>
<evidence type="ECO:0000256" key="5">
    <source>
        <dbReference type="ARBA" id="ARBA00022741"/>
    </source>
</evidence>
<feature type="signal peptide" evidence="11">
    <location>
        <begin position="1"/>
        <end position="21"/>
    </location>
</feature>
<dbReference type="FunFam" id="3.40.50.300:FF:000367">
    <property type="entry name" value="ABC transporter G family member 24"/>
    <property type="match status" value="1"/>
</dbReference>
<dbReference type="CDD" id="cd03213">
    <property type="entry name" value="ABCG_EPDR"/>
    <property type="match status" value="1"/>
</dbReference>
<evidence type="ECO:0000256" key="1">
    <source>
        <dbReference type="ARBA" id="ARBA00004141"/>
    </source>
</evidence>
<dbReference type="InterPro" id="IPR017871">
    <property type="entry name" value="ABC_transporter-like_CS"/>
</dbReference>
<dbReference type="PROSITE" id="PS00211">
    <property type="entry name" value="ABC_TRANSPORTER_1"/>
    <property type="match status" value="1"/>
</dbReference>
<evidence type="ECO:0000256" key="6">
    <source>
        <dbReference type="ARBA" id="ARBA00022840"/>
    </source>
</evidence>
<feature type="compositionally biased region" description="Basic and acidic residues" evidence="9">
    <location>
        <begin position="832"/>
        <end position="848"/>
    </location>
</feature>
<dbReference type="PANTHER" id="PTHR48041">
    <property type="entry name" value="ABC TRANSPORTER G FAMILY MEMBER 28"/>
    <property type="match status" value="1"/>
</dbReference>
<feature type="transmembrane region" description="Helical" evidence="10">
    <location>
        <begin position="1041"/>
        <end position="1061"/>
    </location>
</feature>
<comment type="subcellular location">
    <subcellularLocation>
        <location evidence="1">Membrane</location>
        <topology evidence="1">Multi-pass membrane protein</topology>
    </subcellularLocation>
</comment>
<dbReference type="InterPro" id="IPR050352">
    <property type="entry name" value="ABCG_transporters"/>
</dbReference>
<organism evidence="13 14">
    <name type="scientific">Klebsormidium nitens</name>
    <name type="common">Green alga</name>
    <name type="synonym">Ulothrix nitens</name>
    <dbReference type="NCBI Taxonomy" id="105231"/>
    <lineage>
        <taxon>Eukaryota</taxon>
        <taxon>Viridiplantae</taxon>
        <taxon>Streptophyta</taxon>
        <taxon>Klebsormidiophyceae</taxon>
        <taxon>Klebsormidiales</taxon>
        <taxon>Klebsormidiaceae</taxon>
        <taxon>Klebsormidium</taxon>
    </lineage>
</organism>
<dbReference type="Pfam" id="PF19055">
    <property type="entry name" value="ABC2_membrane_7"/>
    <property type="match status" value="2"/>
</dbReference>
<dbReference type="GO" id="GO:0005524">
    <property type="term" value="F:ATP binding"/>
    <property type="evidence" value="ECO:0007669"/>
    <property type="project" value="UniProtKB-KW"/>
</dbReference>
<dbReference type="PROSITE" id="PS50893">
    <property type="entry name" value="ABC_TRANSPORTER_2"/>
    <property type="match status" value="1"/>
</dbReference>
<evidence type="ECO:0000256" key="7">
    <source>
        <dbReference type="ARBA" id="ARBA00022989"/>
    </source>
</evidence>
<evidence type="ECO:0000256" key="9">
    <source>
        <dbReference type="SAM" id="MobiDB-lite"/>
    </source>
</evidence>
<accession>A0A1Y1IG16</accession>
<feature type="transmembrane region" description="Helical" evidence="10">
    <location>
        <begin position="937"/>
        <end position="954"/>
    </location>
</feature>
<dbReference type="InterPro" id="IPR003593">
    <property type="entry name" value="AAA+_ATPase"/>
</dbReference>
<keyword evidence="7 10" id="KW-1133">Transmembrane helix</keyword>
<evidence type="ECO:0000313" key="13">
    <source>
        <dbReference type="EMBL" id="GAQ89785.1"/>
    </source>
</evidence>
<feature type="chain" id="PRO_5012937314" evidence="11">
    <location>
        <begin position="22"/>
        <end position="1171"/>
    </location>
</feature>
<keyword evidence="4 10" id="KW-0812">Transmembrane</keyword>
<proteinExistence type="inferred from homology"/>
<dbReference type="GO" id="GO:0055085">
    <property type="term" value="P:transmembrane transport"/>
    <property type="evidence" value="ECO:0000318"/>
    <property type="project" value="GO_Central"/>
</dbReference>
<keyword evidence="5" id="KW-0547">Nucleotide-binding</keyword>
<protein>
    <submittedName>
        <fullName evidence="13">ABC transporter G family</fullName>
    </submittedName>
</protein>
<dbReference type="STRING" id="105231.A0A1Y1IG16"/>
<dbReference type="Pfam" id="PF00005">
    <property type="entry name" value="ABC_tran"/>
    <property type="match status" value="1"/>
</dbReference>
<feature type="domain" description="ABC transporter" evidence="12">
    <location>
        <begin position="510"/>
        <end position="749"/>
    </location>
</feature>
<dbReference type="InterPro" id="IPR043926">
    <property type="entry name" value="ABCG_dom"/>
</dbReference>
<evidence type="ECO:0000256" key="2">
    <source>
        <dbReference type="ARBA" id="ARBA00005814"/>
    </source>
</evidence>
<dbReference type="PANTHER" id="PTHR48041:SF91">
    <property type="entry name" value="ABC TRANSPORTER G FAMILY MEMBER 28"/>
    <property type="match status" value="1"/>
</dbReference>
<feature type="transmembrane region" description="Helical" evidence="10">
    <location>
        <begin position="282"/>
        <end position="301"/>
    </location>
</feature>
<dbReference type="GO" id="GO:0042626">
    <property type="term" value="F:ATPase-coupled transmembrane transporter activity"/>
    <property type="evidence" value="ECO:0000318"/>
    <property type="project" value="GO_Central"/>
</dbReference>
<dbReference type="InterPro" id="IPR027417">
    <property type="entry name" value="P-loop_NTPase"/>
</dbReference>
<evidence type="ECO:0000256" key="8">
    <source>
        <dbReference type="ARBA" id="ARBA00023136"/>
    </source>
</evidence>
<name>A0A1Y1IG16_KLENI</name>
<gene>
    <name evidence="13" type="ORF">KFL_005620030</name>
</gene>
<keyword evidence="8 10" id="KW-0472">Membrane</keyword>
<evidence type="ECO:0000256" key="3">
    <source>
        <dbReference type="ARBA" id="ARBA00022448"/>
    </source>
</evidence>
<dbReference type="Proteomes" id="UP000054558">
    <property type="component" value="Unassembled WGS sequence"/>
</dbReference>
<dbReference type="AlphaFoldDB" id="A0A1Y1IG16"/>
<reference evidence="13 14" key="1">
    <citation type="journal article" date="2014" name="Nat. Commun.">
        <title>Klebsormidium flaccidum genome reveals primary factors for plant terrestrial adaptation.</title>
        <authorList>
            <person name="Hori K."/>
            <person name="Maruyama F."/>
            <person name="Fujisawa T."/>
            <person name="Togashi T."/>
            <person name="Yamamoto N."/>
            <person name="Seo M."/>
            <person name="Sato S."/>
            <person name="Yamada T."/>
            <person name="Mori H."/>
            <person name="Tajima N."/>
            <person name="Moriyama T."/>
            <person name="Ikeuchi M."/>
            <person name="Watanabe M."/>
            <person name="Wada H."/>
            <person name="Kobayashi K."/>
            <person name="Saito M."/>
            <person name="Masuda T."/>
            <person name="Sasaki-Sekimoto Y."/>
            <person name="Mashiguchi K."/>
            <person name="Awai K."/>
            <person name="Shimojima M."/>
            <person name="Masuda S."/>
            <person name="Iwai M."/>
            <person name="Nobusawa T."/>
            <person name="Narise T."/>
            <person name="Kondo S."/>
            <person name="Saito H."/>
            <person name="Sato R."/>
            <person name="Murakawa M."/>
            <person name="Ihara Y."/>
            <person name="Oshima-Yamada Y."/>
            <person name="Ohtaka K."/>
            <person name="Satoh M."/>
            <person name="Sonobe K."/>
            <person name="Ishii M."/>
            <person name="Ohtani R."/>
            <person name="Kanamori-Sato M."/>
            <person name="Honoki R."/>
            <person name="Miyazaki D."/>
            <person name="Mochizuki H."/>
            <person name="Umetsu J."/>
            <person name="Higashi K."/>
            <person name="Shibata D."/>
            <person name="Kamiya Y."/>
            <person name="Sato N."/>
            <person name="Nakamura Y."/>
            <person name="Tabata S."/>
            <person name="Ida S."/>
            <person name="Kurokawa K."/>
            <person name="Ohta H."/>
        </authorList>
    </citation>
    <scope>NUCLEOTIDE SEQUENCE [LARGE SCALE GENOMIC DNA]</scope>
    <source>
        <strain evidence="13 14">NIES-2285</strain>
    </source>
</reference>
<dbReference type="EMBL" id="DF237511">
    <property type="protein sequence ID" value="GAQ89785.1"/>
    <property type="molecule type" value="Genomic_DNA"/>
</dbReference>
<feature type="compositionally biased region" description="Low complexity" evidence="9">
    <location>
        <begin position="484"/>
        <end position="497"/>
    </location>
</feature>
<feature type="region of interest" description="Disordered" evidence="9">
    <location>
        <begin position="787"/>
        <end position="858"/>
    </location>
</feature>
<dbReference type="SUPFAM" id="SSF52540">
    <property type="entry name" value="P-loop containing nucleoside triphosphate hydrolases"/>
    <property type="match status" value="1"/>
</dbReference>
<keyword evidence="6" id="KW-0067">ATP-binding</keyword>
<evidence type="ECO:0000256" key="10">
    <source>
        <dbReference type="SAM" id="Phobius"/>
    </source>
</evidence>
<evidence type="ECO:0000256" key="11">
    <source>
        <dbReference type="SAM" id="SignalP"/>
    </source>
</evidence>
<dbReference type="Gene3D" id="3.40.50.300">
    <property type="entry name" value="P-loop containing nucleotide triphosphate hydrolases"/>
    <property type="match status" value="1"/>
</dbReference>
<dbReference type="GO" id="GO:0016887">
    <property type="term" value="F:ATP hydrolysis activity"/>
    <property type="evidence" value="ECO:0007669"/>
    <property type="project" value="InterPro"/>
</dbReference>
<keyword evidence="14" id="KW-1185">Reference proteome</keyword>
<feature type="region of interest" description="Disordered" evidence="9">
    <location>
        <begin position="359"/>
        <end position="399"/>
    </location>
</feature>